<evidence type="ECO:0000256" key="5">
    <source>
        <dbReference type="ARBA" id="ARBA00022679"/>
    </source>
</evidence>
<comment type="catalytic activity">
    <reaction evidence="12 16">
        <text>L-tyrosyl-[protein] + ATP = O-phospho-L-tyrosyl-[protein] + ADP + H(+)</text>
        <dbReference type="Rhea" id="RHEA:10596"/>
        <dbReference type="Rhea" id="RHEA-COMP:10136"/>
        <dbReference type="Rhea" id="RHEA-COMP:20101"/>
        <dbReference type="ChEBI" id="CHEBI:15378"/>
        <dbReference type="ChEBI" id="CHEBI:30616"/>
        <dbReference type="ChEBI" id="CHEBI:46858"/>
        <dbReference type="ChEBI" id="CHEBI:61978"/>
        <dbReference type="ChEBI" id="CHEBI:456216"/>
        <dbReference type="EC" id="2.7.10.2"/>
    </reaction>
</comment>
<dbReference type="Gene3D" id="3.30.200.20">
    <property type="entry name" value="Phosphorylase Kinase, domain 1"/>
    <property type="match status" value="1"/>
</dbReference>
<dbReference type="PROSITE" id="PS50011">
    <property type="entry name" value="PROTEIN_KINASE_DOM"/>
    <property type="match status" value="1"/>
</dbReference>
<dbReference type="Pfam" id="PF07714">
    <property type="entry name" value="PK_Tyr_Ser-Thr"/>
    <property type="match status" value="1"/>
</dbReference>
<evidence type="ECO:0000256" key="7">
    <source>
        <dbReference type="ARBA" id="ARBA00022777"/>
    </source>
</evidence>
<gene>
    <name evidence="19" type="ORF">TCNE_LOCUS17218</name>
</gene>
<evidence type="ECO:0000313" key="21">
    <source>
        <dbReference type="WBParaSite" id="TCNE_0001721901-mRNA-1"/>
    </source>
</evidence>
<dbReference type="GO" id="GO:0004715">
    <property type="term" value="F:non-membrane spanning protein tyrosine kinase activity"/>
    <property type="evidence" value="ECO:0007669"/>
    <property type="project" value="UniProtKB-EC"/>
</dbReference>
<dbReference type="EMBL" id="UYWY01024245">
    <property type="protein sequence ID" value="VDM48539.1"/>
    <property type="molecule type" value="Genomic_DNA"/>
</dbReference>
<evidence type="ECO:0000259" key="18">
    <source>
        <dbReference type="PROSITE" id="PS50011"/>
    </source>
</evidence>
<keyword evidence="7 16" id="KW-0418">Kinase</keyword>
<dbReference type="FunFam" id="3.30.200.20:FF:000194">
    <property type="entry name" value="protein-tyrosine kinase 2-beta isoform X1"/>
    <property type="match status" value="1"/>
</dbReference>
<feature type="domain" description="Protein kinase" evidence="18">
    <location>
        <begin position="121"/>
        <end position="229"/>
    </location>
</feature>
<keyword evidence="20" id="KW-1185">Reference proteome</keyword>
<evidence type="ECO:0000256" key="16">
    <source>
        <dbReference type="RuleBase" id="RU362096"/>
    </source>
</evidence>
<evidence type="ECO:0000256" key="15">
    <source>
        <dbReference type="PROSITE-ProRule" id="PRU10141"/>
    </source>
</evidence>
<organism evidence="20 21">
    <name type="scientific">Toxocara canis</name>
    <name type="common">Canine roundworm</name>
    <dbReference type="NCBI Taxonomy" id="6265"/>
    <lineage>
        <taxon>Eukaryota</taxon>
        <taxon>Metazoa</taxon>
        <taxon>Ecdysozoa</taxon>
        <taxon>Nematoda</taxon>
        <taxon>Chromadorea</taxon>
        <taxon>Rhabditida</taxon>
        <taxon>Spirurina</taxon>
        <taxon>Ascaridomorpha</taxon>
        <taxon>Ascaridoidea</taxon>
        <taxon>Toxocaridae</taxon>
        <taxon>Toxocara</taxon>
    </lineage>
</organism>
<dbReference type="InterPro" id="IPR017441">
    <property type="entry name" value="Protein_kinase_ATP_BS"/>
</dbReference>
<evidence type="ECO:0000256" key="3">
    <source>
        <dbReference type="ARBA" id="ARBA00022475"/>
    </source>
</evidence>
<reference evidence="19 20" key="2">
    <citation type="submission" date="2018-11" db="EMBL/GenBank/DDBJ databases">
        <authorList>
            <consortium name="Pathogen Informatics"/>
        </authorList>
    </citation>
    <scope>NUCLEOTIDE SEQUENCE [LARGE SCALE GENOMIC DNA]</scope>
</reference>
<dbReference type="InterPro" id="IPR035849">
    <property type="entry name" value="Fes/Fps/Fer_SH2"/>
</dbReference>
<keyword evidence="4" id="KW-0963">Cytoplasm</keyword>
<feature type="domain" description="SH2" evidence="17">
    <location>
        <begin position="17"/>
        <end position="109"/>
    </location>
</feature>
<dbReference type="InterPro" id="IPR020635">
    <property type="entry name" value="Tyr_kinase_cat_dom"/>
</dbReference>
<protein>
    <recommendedName>
        <fullName evidence="16">Tyrosine-protein kinase</fullName>
        <ecNumber evidence="16">2.7.10.2</ecNumber>
    </recommendedName>
</protein>
<proteinExistence type="inferred from homology"/>
<dbReference type="SUPFAM" id="SSF56112">
    <property type="entry name" value="Protein kinase-like (PK-like)"/>
    <property type="match status" value="1"/>
</dbReference>
<evidence type="ECO:0000256" key="8">
    <source>
        <dbReference type="ARBA" id="ARBA00022840"/>
    </source>
</evidence>
<dbReference type="GO" id="GO:0005737">
    <property type="term" value="C:cytoplasm"/>
    <property type="evidence" value="ECO:0007669"/>
    <property type="project" value="UniProtKB-SubCell"/>
</dbReference>
<reference evidence="21" key="1">
    <citation type="submission" date="2016-06" db="UniProtKB">
        <authorList>
            <consortium name="WormBaseParasite"/>
        </authorList>
    </citation>
    <scope>IDENTIFICATION</scope>
</reference>
<evidence type="ECO:0000256" key="11">
    <source>
        <dbReference type="ARBA" id="ARBA00023137"/>
    </source>
</evidence>
<sequence>MTENADEDDCVTEADTSYHGFLPRQDVEPLLINDGDFLLRKTELNGELTLSLAVRANNRVLHFIVNQDDEKYYYIEDHREKTVRDLMEWHKTTKTPATIASGAILKNGVPKPKWIRKNSAIQMTKKLGEGAFGEVYLAEFVSDDGQIVKAAVKTMREHCTRDARLKFMKEARIMRKFSHPNIVRILGIVVDEHPLLILMELCPGRCWFDDHQAILLNFSKQSVYLQLLM</sequence>
<evidence type="ECO:0000256" key="9">
    <source>
        <dbReference type="ARBA" id="ARBA00022999"/>
    </source>
</evidence>
<dbReference type="InterPro" id="IPR001245">
    <property type="entry name" value="Ser-Thr/Tyr_kinase_cat_dom"/>
</dbReference>
<keyword evidence="11 16" id="KW-0829">Tyrosine-protein kinase</keyword>
<dbReference type="PROSITE" id="PS00107">
    <property type="entry name" value="PROTEIN_KINASE_ATP"/>
    <property type="match status" value="1"/>
</dbReference>
<evidence type="ECO:0000256" key="4">
    <source>
        <dbReference type="ARBA" id="ARBA00022490"/>
    </source>
</evidence>
<dbReference type="InterPro" id="IPR000980">
    <property type="entry name" value="SH2"/>
</dbReference>
<name>A0A183V8Z8_TOXCA</name>
<dbReference type="PROSITE" id="PS50001">
    <property type="entry name" value="SH2"/>
    <property type="match status" value="1"/>
</dbReference>
<dbReference type="InterPro" id="IPR036860">
    <property type="entry name" value="SH2_dom_sf"/>
</dbReference>
<comment type="similarity">
    <text evidence="13">Belongs to the protein kinase superfamily. Tyr protein kinase family. Fes/fps subfamily.</text>
</comment>
<comment type="subcellular location">
    <subcellularLocation>
        <location evidence="1">Cell membrane</location>
        <topology evidence="1">Peripheral membrane protein</topology>
    </subcellularLocation>
    <subcellularLocation>
        <location evidence="2">Cytoplasm</location>
    </subcellularLocation>
</comment>
<dbReference type="GO" id="GO:0005524">
    <property type="term" value="F:ATP binding"/>
    <property type="evidence" value="ECO:0007669"/>
    <property type="project" value="UniProtKB-UniRule"/>
</dbReference>
<evidence type="ECO:0000313" key="19">
    <source>
        <dbReference type="EMBL" id="VDM48539.1"/>
    </source>
</evidence>
<dbReference type="WBParaSite" id="TCNE_0001721901-mRNA-1">
    <property type="protein sequence ID" value="TCNE_0001721901-mRNA-1"/>
    <property type="gene ID" value="TCNE_0001721901"/>
</dbReference>
<evidence type="ECO:0000256" key="12">
    <source>
        <dbReference type="ARBA" id="ARBA00051245"/>
    </source>
</evidence>
<evidence type="ECO:0000256" key="13">
    <source>
        <dbReference type="ARBA" id="ARBA00061333"/>
    </source>
</evidence>
<evidence type="ECO:0000256" key="14">
    <source>
        <dbReference type="PROSITE-ProRule" id="PRU00191"/>
    </source>
</evidence>
<keyword evidence="10" id="KW-0472">Membrane</keyword>
<evidence type="ECO:0000256" key="6">
    <source>
        <dbReference type="ARBA" id="ARBA00022741"/>
    </source>
</evidence>
<dbReference type="InterPro" id="IPR050198">
    <property type="entry name" value="Non-receptor_tyrosine_kinases"/>
</dbReference>
<dbReference type="InterPro" id="IPR011009">
    <property type="entry name" value="Kinase-like_dom_sf"/>
</dbReference>
<keyword evidence="8 15" id="KW-0067">ATP-binding</keyword>
<keyword evidence="3" id="KW-1003">Cell membrane</keyword>
<dbReference type="Proteomes" id="UP000050794">
    <property type="component" value="Unassembled WGS sequence"/>
</dbReference>
<dbReference type="AlphaFoldDB" id="A0A183V8Z8"/>
<evidence type="ECO:0000259" key="17">
    <source>
        <dbReference type="PROSITE" id="PS50001"/>
    </source>
</evidence>
<keyword evidence="6 15" id="KW-0547">Nucleotide-binding</keyword>
<dbReference type="Gene3D" id="3.30.505.10">
    <property type="entry name" value="SH2 domain"/>
    <property type="match status" value="1"/>
</dbReference>
<evidence type="ECO:0000256" key="1">
    <source>
        <dbReference type="ARBA" id="ARBA00004202"/>
    </source>
</evidence>
<dbReference type="EC" id="2.7.10.2" evidence="16"/>
<dbReference type="SUPFAM" id="SSF55550">
    <property type="entry name" value="SH2 domain"/>
    <property type="match status" value="1"/>
</dbReference>
<dbReference type="InterPro" id="IPR000719">
    <property type="entry name" value="Prot_kinase_dom"/>
</dbReference>
<keyword evidence="5 16" id="KW-0808">Transferase</keyword>
<dbReference type="Pfam" id="PF00017">
    <property type="entry name" value="SH2"/>
    <property type="match status" value="1"/>
</dbReference>
<dbReference type="CDD" id="cd10361">
    <property type="entry name" value="SH2_Fps_family"/>
    <property type="match status" value="1"/>
</dbReference>
<dbReference type="SMART" id="SM00252">
    <property type="entry name" value="SH2"/>
    <property type="match status" value="1"/>
</dbReference>
<dbReference type="SMART" id="SM00219">
    <property type="entry name" value="TyrKc"/>
    <property type="match status" value="1"/>
</dbReference>
<dbReference type="PANTHER" id="PTHR24418">
    <property type="entry name" value="TYROSINE-PROTEIN KINASE"/>
    <property type="match status" value="1"/>
</dbReference>
<accession>A0A183V8Z8</accession>
<dbReference type="GO" id="GO:0005886">
    <property type="term" value="C:plasma membrane"/>
    <property type="evidence" value="ECO:0007669"/>
    <property type="project" value="UniProtKB-SubCell"/>
</dbReference>
<keyword evidence="9 14" id="KW-0727">SH2 domain</keyword>
<feature type="binding site" evidence="15">
    <location>
        <position position="153"/>
    </location>
    <ligand>
        <name>ATP</name>
        <dbReference type="ChEBI" id="CHEBI:30616"/>
    </ligand>
</feature>
<evidence type="ECO:0000256" key="10">
    <source>
        <dbReference type="ARBA" id="ARBA00023136"/>
    </source>
</evidence>
<evidence type="ECO:0000313" key="20">
    <source>
        <dbReference type="Proteomes" id="UP000050794"/>
    </source>
</evidence>
<evidence type="ECO:0000256" key="2">
    <source>
        <dbReference type="ARBA" id="ARBA00004496"/>
    </source>
</evidence>